<proteinExistence type="predicted"/>
<feature type="region of interest" description="Disordered" evidence="1">
    <location>
        <begin position="13"/>
        <end position="49"/>
    </location>
</feature>
<evidence type="ECO:0000313" key="3">
    <source>
        <dbReference type="EMBL" id="KAK5059985.1"/>
    </source>
</evidence>
<evidence type="ECO:0000256" key="1">
    <source>
        <dbReference type="SAM" id="MobiDB-lite"/>
    </source>
</evidence>
<feature type="transmembrane region" description="Helical" evidence="2">
    <location>
        <begin position="119"/>
        <end position="141"/>
    </location>
</feature>
<evidence type="ECO:0000256" key="2">
    <source>
        <dbReference type="SAM" id="Phobius"/>
    </source>
</evidence>
<sequence>MVYSTTINNAKKNTDWSEVDPNTSKVGKMDPEKQSQTSSISSKHAHPPIAKTNGPPVIITVIRAAQYIWSVIALVFISCAIDRNILVPGVSADEKVLGASSVLAVIVVLYHFLSPYRKVSAAVVDGLLAAFLFATFIYGAYNAGQRQGACLGPDKMGIWDNTRGCKRMTIAVGFSAVNFASFSLSAVLVLLL</sequence>
<keyword evidence="4" id="KW-1185">Reference proteome</keyword>
<dbReference type="EMBL" id="JAVRRD010000004">
    <property type="protein sequence ID" value="KAK5059985.1"/>
    <property type="molecule type" value="Genomic_DNA"/>
</dbReference>
<feature type="transmembrane region" description="Helical" evidence="2">
    <location>
        <begin position="64"/>
        <end position="84"/>
    </location>
</feature>
<feature type="transmembrane region" description="Helical" evidence="2">
    <location>
        <begin position="96"/>
        <end position="113"/>
    </location>
</feature>
<keyword evidence="2" id="KW-0812">Transmembrane</keyword>
<evidence type="ECO:0008006" key="5">
    <source>
        <dbReference type="Google" id="ProtNLM"/>
    </source>
</evidence>
<organism evidence="3 4">
    <name type="scientific">Exophiala bonariae</name>
    <dbReference type="NCBI Taxonomy" id="1690606"/>
    <lineage>
        <taxon>Eukaryota</taxon>
        <taxon>Fungi</taxon>
        <taxon>Dikarya</taxon>
        <taxon>Ascomycota</taxon>
        <taxon>Pezizomycotina</taxon>
        <taxon>Eurotiomycetes</taxon>
        <taxon>Chaetothyriomycetidae</taxon>
        <taxon>Chaetothyriales</taxon>
        <taxon>Herpotrichiellaceae</taxon>
        <taxon>Exophiala</taxon>
    </lineage>
</organism>
<accession>A0AAV9NN50</accession>
<feature type="transmembrane region" description="Helical" evidence="2">
    <location>
        <begin position="170"/>
        <end position="191"/>
    </location>
</feature>
<comment type="caution">
    <text evidence="3">The sequence shown here is derived from an EMBL/GenBank/DDBJ whole genome shotgun (WGS) entry which is preliminary data.</text>
</comment>
<keyword evidence="2" id="KW-1133">Transmembrane helix</keyword>
<evidence type="ECO:0000313" key="4">
    <source>
        <dbReference type="Proteomes" id="UP001358417"/>
    </source>
</evidence>
<keyword evidence="2" id="KW-0472">Membrane</keyword>
<gene>
    <name evidence="3" type="ORF">LTR84_009868</name>
</gene>
<protein>
    <recommendedName>
        <fullName evidence="5">MARVEL domain-containing protein</fullName>
    </recommendedName>
</protein>
<name>A0AAV9NN50_9EURO</name>
<dbReference type="RefSeq" id="XP_064709806.1">
    <property type="nucleotide sequence ID" value="XM_064853407.1"/>
</dbReference>
<reference evidence="3 4" key="1">
    <citation type="submission" date="2023-08" db="EMBL/GenBank/DDBJ databases">
        <title>Black Yeasts Isolated from many extreme environments.</title>
        <authorList>
            <person name="Coleine C."/>
            <person name="Stajich J.E."/>
            <person name="Selbmann L."/>
        </authorList>
    </citation>
    <scope>NUCLEOTIDE SEQUENCE [LARGE SCALE GENOMIC DNA]</scope>
    <source>
        <strain evidence="3 4">CCFEE 5792</strain>
    </source>
</reference>
<dbReference type="GeneID" id="89978026"/>
<dbReference type="Proteomes" id="UP001358417">
    <property type="component" value="Unassembled WGS sequence"/>
</dbReference>
<dbReference type="AlphaFoldDB" id="A0AAV9NN50"/>